<dbReference type="PANTHER" id="PTHR13693:SF77">
    <property type="entry name" value="8-AMINO-7-OXONONANOATE SYNTHASE"/>
    <property type="match status" value="1"/>
</dbReference>
<evidence type="ECO:0000256" key="3">
    <source>
        <dbReference type="ARBA" id="ARBA00022679"/>
    </source>
</evidence>
<evidence type="ECO:0000313" key="7">
    <source>
        <dbReference type="Proteomes" id="UP000030786"/>
    </source>
</evidence>
<dbReference type="GO" id="GO:0009102">
    <property type="term" value="P:biotin biosynthetic process"/>
    <property type="evidence" value="ECO:0007669"/>
    <property type="project" value="TreeGrafter"/>
</dbReference>
<keyword evidence="4" id="KW-0663">Pyridoxal phosphate</keyword>
<evidence type="ECO:0000256" key="1">
    <source>
        <dbReference type="ARBA" id="ARBA00001933"/>
    </source>
</evidence>
<sequence>MASFPKKLSKKLEDRRGLNALRSLPVQQHLIDFSSNDYLGFAKNTAIFEGAVALLVDKNLRLNGATGSRLISGNYDLYTEVEDRIANFHATATALVFNSGYDANVGFFSAIPQRGDYIFYDEYIHASIRDGIALSTAKGYKFKHNNVKDLQRVISRVLELEKHQGIDVEVYVVTESVFSMDGDSPDLVAFANFCERHKLRFVVDEAHALGIFGKEGKGLITELNIAHQVFAQIVTFGKGMGCHGAAILGSVRLKEYLLNFSRSFIYTTGLPPHSLATIYLAYQELATSASVLGLKNNIKYFKNQLENLELKEYFIESNSAIQCCVISGNEKVKNLASVLQNNNFGVKAILSPTVAKGQERLRFCLHSYNTKEEIFDVLTVLKKLMH</sequence>
<dbReference type="Gene3D" id="3.40.640.10">
    <property type="entry name" value="Type I PLP-dependent aspartate aminotransferase-like (Major domain)"/>
    <property type="match status" value="1"/>
</dbReference>
<dbReference type="InterPro" id="IPR015424">
    <property type="entry name" value="PyrdxlP-dep_Trfase"/>
</dbReference>
<comment type="cofactor">
    <cofactor evidence="1">
        <name>pyridoxal 5'-phosphate</name>
        <dbReference type="ChEBI" id="CHEBI:597326"/>
    </cofactor>
</comment>
<evidence type="ECO:0000259" key="5">
    <source>
        <dbReference type="Pfam" id="PF00155"/>
    </source>
</evidence>
<dbReference type="RefSeq" id="WP_029445076.1">
    <property type="nucleotide sequence ID" value="NZ_CP009976.1"/>
</dbReference>
<reference evidence="6 7" key="1">
    <citation type="journal article" date="2014" name="Environ. Microbiol.">
        <title>Contrasting genomic patterns and infection strategies of two co-existing Bacteroidetes podovirus genera.</title>
        <authorList>
            <person name="Holmfeldt K."/>
            <person name="Howard-Varona C."/>
            <person name="Solonenko N."/>
            <person name="Sullivan M.B."/>
        </authorList>
    </citation>
    <scope>NUCLEOTIDE SEQUENCE [LARGE SCALE GENOMIC DNA]</scope>
    <source>
        <strain evidence="6 7">18</strain>
    </source>
</reference>
<dbReference type="GO" id="GO:0030170">
    <property type="term" value="F:pyridoxal phosphate binding"/>
    <property type="evidence" value="ECO:0007669"/>
    <property type="project" value="InterPro"/>
</dbReference>
<protein>
    <submittedName>
        <fullName evidence="6">8-amino-7-oxononanoate synthase</fullName>
    </submittedName>
</protein>
<evidence type="ECO:0000313" key="6">
    <source>
        <dbReference type="EMBL" id="AIZ40701.1"/>
    </source>
</evidence>
<dbReference type="PANTHER" id="PTHR13693">
    <property type="entry name" value="CLASS II AMINOTRANSFERASE/8-AMINO-7-OXONONANOATE SYNTHASE"/>
    <property type="match status" value="1"/>
</dbReference>
<gene>
    <name evidence="6" type="ORF">M666_03385</name>
</gene>
<dbReference type="EMBL" id="CP009976">
    <property type="protein sequence ID" value="AIZ40701.1"/>
    <property type="molecule type" value="Genomic_DNA"/>
</dbReference>
<dbReference type="GeneID" id="78059775"/>
<dbReference type="AlphaFoldDB" id="A0AAU8RAH1"/>
<accession>A0AAU8RAH1</accession>
<evidence type="ECO:0000256" key="4">
    <source>
        <dbReference type="ARBA" id="ARBA00022898"/>
    </source>
</evidence>
<dbReference type="Pfam" id="PF00155">
    <property type="entry name" value="Aminotran_1_2"/>
    <property type="match status" value="1"/>
</dbReference>
<dbReference type="GO" id="GO:0016740">
    <property type="term" value="F:transferase activity"/>
    <property type="evidence" value="ECO:0007669"/>
    <property type="project" value="UniProtKB-KW"/>
</dbReference>
<comment type="similarity">
    <text evidence="2">Belongs to the class-II pyridoxal-phosphate-dependent aminotransferase family. BioF subfamily.</text>
</comment>
<dbReference type="KEGG" id="cbat:M666_03385"/>
<dbReference type="InterPro" id="IPR004839">
    <property type="entry name" value="Aminotransferase_I/II_large"/>
</dbReference>
<dbReference type="Proteomes" id="UP000030786">
    <property type="component" value="Chromosome"/>
</dbReference>
<keyword evidence="3" id="KW-0808">Transferase</keyword>
<dbReference type="InterPro" id="IPR050087">
    <property type="entry name" value="AON_synthase_class-II"/>
</dbReference>
<dbReference type="InterPro" id="IPR015422">
    <property type="entry name" value="PyrdxlP-dep_Trfase_small"/>
</dbReference>
<feature type="domain" description="Aminotransferase class I/classII large" evidence="5">
    <location>
        <begin position="29"/>
        <end position="373"/>
    </location>
</feature>
<dbReference type="SUPFAM" id="SSF53383">
    <property type="entry name" value="PLP-dependent transferases"/>
    <property type="match status" value="1"/>
</dbReference>
<evidence type="ECO:0000256" key="2">
    <source>
        <dbReference type="ARBA" id="ARBA00010008"/>
    </source>
</evidence>
<organism evidence="6 7">
    <name type="scientific">Cellulophaga baltica 18</name>
    <dbReference type="NCBI Taxonomy" id="1348584"/>
    <lineage>
        <taxon>Bacteria</taxon>
        <taxon>Pseudomonadati</taxon>
        <taxon>Bacteroidota</taxon>
        <taxon>Flavobacteriia</taxon>
        <taxon>Flavobacteriales</taxon>
        <taxon>Flavobacteriaceae</taxon>
        <taxon>Cellulophaga</taxon>
    </lineage>
</organism>
<dbReference type="Gene3D" id="3.90.1150.10">
    <property type="entry name" value="Aspartate Aminotransferase, domain 1"/>
    <property type="match status" value="1"/>
</dbReference>
<dbReference type="InterPro" id="IPR015421">
    <property type="entry name" value="PyrdxlP-dep_Trfase_major"/>
</dbReference>
<proteinExistence type="inferred from homology"/>
<name>A0AAU8RAH1_9FLAO</name>